<evidence type="ECO:0008006" key="5">
    <source>
        <dbReference type="Google" id="ProtNLM"/>
    </source>
</evidence>
<reference evidence="4" key="2">
    <citation type="submission" date="2015-01" db="EMBL/GenBank/DDBJ databases">
        <title>Evolutionary Origins and Diversification of the Mycorrhizal Mutualists.</title>
        <authorList>
            <consortium name="DOE Joint Genome Institute"/>
            <consortium name="Mycorrhizal Genomics Consortium"/>
            <person name="Kohler A."/>
            <person name="Kuo A."/>
            <person name="Nagy L.G."/>
            <person name="Floudas D."/>
            <person name="Copeland A."/>
            <person name="Barry K.W."/>
            <person name="Cichocki N."/>
            <person name="Veneault-Fourrey C."/>
            <person name="LaButti K."/>
            <person name="Lindquist E.A."/>
            <person name="Lipzen A."/>
            <person name="Lundell T."/>
            <person name="Morin E."/>
            <person name="Murat C."/>
            <person name="Riley R."/>
            <person name="Ohm R."/>
            <person name="Sun H."/>
            <person name="Tunlid A."/>
            <person name="Henrissat B."/>
            <person name="Grigoriev I.V."/>
            <person name="Hibbett D.S."/>
            <person name="Martin F."/>
        </authorList>
    </citation>
    <scope>NUCLEOTIDE SEQUENCE [LARGE SCALE GENOMIC DNA]</scope>
    <source>
        <strain evidence="4">MAFF 305830</strain>
    </source>
</reference>
<evidence type="ECO:0000313" key="4">
    <source>
        <dbReference type="Proteomes" id="UP000054097"/>
    </source>
</evidence>
<dbReference type="Proteomes" id="UP000054097">
    <property type="component" value="Unassembled WGS sequence"/>
</dbReference>
<feature type="compositionally biased region" description="Polar residues" evidence="1">
    <location>
        <begin position="554"/>
        <end position="567"/>
    </location>
</feature>
<keyword evidence="2" id="KW-0472">Membrane</keyword>
<dbReference type="STRING" id="933852.A0A0C2X171"/>
<dbReference type="HOGENOM" id="CLU_452816_0_0_1"/>
<feature type="region of interest" description="Disordered" evidence="1">
    <location>
        <begin position="355"/>
        <end position="404"/>
    </location>
</feature>
<sequence length="603" mass="64543">MATTSYNFTIDDSSPMIKYEPAGAWTDKVANDPNLKNFYESSYHYTTTKGAFAALTFTGTGITVLGSRSLYHGAFELRIDGQRIRGLNSFASAPVYRGYLGSVRGLTFGKHTVQFINRAGGNGFSSLDLDAFIVETTGTGTGSGNTTAVPIVTVDDAVTTNGTSTLTWTDGWAKTSKGSASNTLFLNGTIHESTTKGSSVTLDFVGEGFQLVGATGPNNTEYSVAVDGGRAAVMNARSSKFTPSSTLFYQTNLRPGSHKVVITNTASDGGALTIDSFQVFGNNASVNDANGSNIRIGIIVGAVLGGVLVLLLLLVLALFLWRRKKRQSDASSDRFSMANASYMDRIRNVNFTFPALPGRRKTKSSSNTHNNLTRSSSRGSEDTIVDPESGNAMHTQKKAGGGYGFGLGGGPKKWLDGLKGMVVRNPDPVTPPLPVMRERPVLDIRSGGNGNNTSPGMVTVGLESGVPGPNVEAYDRPHNNNPEAARVWVDGAKRIENGGHFSNLSLDRAWENRDNDSGHYGAYSAHKRNHSTATTAQRPQVPRTGPRESEGAFTISTYQSGQGSPSITEYPETPARPRYEVERIAPVASRYANNARGQRSDFR</sequence>
<dbReference type="Gene3D" id="2.60.120.260">
    <property type="entry name" value="Galactose-binding domain-like"/>
    <property type="match status" value="2"/>
</dbReference>
<keyword evidence="4" id="KW-1185">Reference proteome</keyword>
<proteinExistence type="predicted"/>
<accession>A0A0C2X171</accession>
<dbReference type="OrthoDB" id="2576082at2759"/>
<organism evidence="3 4">
    <name type="scientific">Serendipita vermifera MAFF 305830</name>
    <dbReference type="NCBI Taxonomy" id="933852"/>
    <lineage>
        <taxon>Eukaryota</taxon>
        <taxon>Fungi</taxon>
        <taxon>Dikarya</taxon>
        <taxon>Basidiomycota</taxon>
        <taxon>Agaricomycotina</taxon>
        <taxon>Agaricomycetes</taxon>
        <taxon>Sebacinales</taxon>
        <taxon>Serendipitaceae</taxon>
        <taxon>Serendipita</taxon>
    </lineage>
</organism>
<dbReference type="EMBL" id="KN824340">
    <property type="protein sequence ID" value="KIM23247.1"/>
    <property type="molecule type" value="Genomic_DNA"/>
</dbReference>
<evidence type="ECO:0000313" key="3">
    <source>
        <dbReference type="EMBL" id="KIM23247.1"/>
    </source>
</evidence>
<evidence type="ECO:0000256" key="1">
    <source>
        <dbReference type="SAM" id="MobiDB-lite"/>
    </source>
</evidence>
<feature type="region of interest" description="Disordered" evidence="1">
    <location>
        <begin position="520"/>
        <end position="580"/>
    </location>
</feature>
<feature type="compositionally biased region" description="Polar residues" evidence="1">
    <location>
        <begin position="364"/>
        <end position="378"/>
    </location>
</feature>
<protein>
    <recommendedName>
        <fullName evidence="5">Transmembrane protein</fullName>
    </recommendedName>
</protein>
<gene>
    <name evidence="3" type="ORF">M408DRAFT_332448</name>
</gene>
<dbReference type="AlphaFoldDB" id="A0A0C2X171"/>
<name>A0A0C2X171_SERVB</name>
<keyword evidence="2" id="KW-0812">Transmembrane</keyword>
<evidence type="ECO:0000256" key="2">
    <source>
        <dbReference type="SAM" id="Phobius"/>
    </source>
</evidence>
<keyword evidence="2" id="KW-1133">Transmembrane helix</keyword>
<feature type="transmembrane region" description="Helical" evidence="2">
    <location>
        <begin position="296"/>
        <end position="321"/>
    </location>
</feature>
<reference evidence="3 4" key="1">
    <citation type="submission" date="2014-04" db="EMBL/GenBank/DDBJ databases">
        <authorList>
            <consortium name="DOE Joint Genome Institute"/>
            <person name="Kuo A."/>
            <person name="Zuccaro A."/>
            <person name="Kohler A."/>
            <person name="Nagy L.G."/>
            <person name="Floudas D."/>
            <person name="Copeland A."/>
            <person name="Barry K.W."/>
            <person name="Cichocki N."/>
            <person name="Veneault-Fourrey C."/>
            <person name="LaButti K."/>
            <person name="Lindquist E.A."/>
            <person name="Lipzen A."/>
            <person name="Lundell T."/>
            <person name="Morin E."/>
            <person name="Murat C."/>
            <person name="Sun H."/>
            <person name="Tunlid A."/>
            <person name="Henrissat B."/>
            <person name="Grigoriev I.V."/>
            <person name="Hibbett D.S."/>
            <person name="Martin F."/>
            <person name="Nordberg H.P."/>
            <person name="Cantor M.N."/>
            <person name="Hua S.X."/>
        </authorList>
    </citation>
    <scope>NUCLEOTIDE SEQUENCE [LARGE SCALE GENOMIC DNA]</scope>
    <source>
        <strain evidence="3 4">MAFF 305830</strain>
    </source>
</reference>